<accession>A0A8S1QU28</accession>
<protein>
    <submittedName>
        <fullName evidence="1">Uncharacterized protein</fullName>
    </submittedName>
</protein>
<gene>
    <name evidence="1" type="ORF">PSON_ATCC_30995.1.T1200094</name>
</gene>
<keyword evidence="2" id="KW-1185">Reference proteome</keyword>
<proteinExistence type="predicted"/>
<organism evidence="1 2">
    <name type="scientific">Paramecium sonneborni</name>
    <dbReference type="NCBI Taxonomy" id="65129"/>
    <lineage>
        <taxon>Eukaryota</taxon>
        <taxon>Sar</taxon>
        <taxon>Alveolata</taxon>
        <taxon>Ciliophora</taxon>
        <taxon>Intramacronucleata</taxon>
        <taxon>Oligohymenophorea</taxon>
        <taxon>Peniculida</taxon>
        <taxon>Parameciidae</taxon>
        <taxon>Paramecium</taxon>
    </lineage>
</organism>
<comment type="caution">
    <text evidence="1">The sequence shown here is derived from an EMBL/GenBank/DDBJ whole genome shotgun (WGS) entry which is preliminary data.</text>
</comment>
<reference evidence="1" key="1">
    <citation type="submission" date="2021-01" db="EMBL/GenBank/DDBJ databases">
        <authorList>
            <consortium name="Genoscope - CEA"/>
            <person name="William W."/>
        </authorList>
    </citation>
    <scope>NUCLEOTIDE SEQUENCE</scope>
</reference>
<evidence type="ECO:0000313" key="1">
    <source>
        <dbReference type="EMBL" id="CAD8119238.1"/>
    </source>
</evidence>
<name>A0A8S1QU28_9CILI</name>
<sequence length="102" mass="12437">MMDKKIIGLYLIKTVAQQKLIILCKRKGLYIMQKKNYYKLEQQYQIFVIHLQVNKKEFKFKRLSSQDKNYPSITWNQIQISIRIKKLITVYQLLFVQIFISF</sequence>
<dbReference type="AlphaFoldDB" id="A0A8S1QU28"/>
<dbReference type="EMBL" id="CAJJDN010000120">
    <property type="protein sequence ID" value="CAD8119238.1"/>
    <property type="molecule type" value="Genomic_DNA"/>
</dbReference>
<dbReference type="Proteomes" id="UP000692954">
    <property type="component" value="Unassembled WGS sequence"/>
</dbReference>
<evidence type="ECO:0000313" key="2">
    <source>
        <dbReference type="Proteomes" id="UP000692954"/>
    </source>
</evidence>